<evidence type="ECO:0000259" key="2">
    <source>
        <dbReference type="Pfam" id="PF22422"/>
    </source>
</evidence>
<feature type="domain" description="Putative glycogen debranching enzyme N-terminal" evidence="1">
    <location>
        <begin position="35"/>
        <end position="226"/>
    </location>
</feature>
<dbReference type="InterPro" id="IPR032856">
    <property type="entry name" value="GDE_N_bis"/>
</dbReference>
<dbReference type="AlphaFoldDB" id="A0A154W1K3"/>
<reference evidence="3 4" key="1">
    <citation type="submission" date="2015-12" db="EMBL/GenBank/DDBJ databases">
        <title>Genome sequence of Oceanibaculum pacificum MCCC 1A02656.</title>
        <authorList>
            <person name="Lu L."/>
            <person name="Lai Q."/>
            <person name="Shao Z."/>
            <person name="Qian P."/>
        </authorList>
    </citation>
    <scope>NUCLEOTIDE SEQUENCE [LARGE SCALE GENOMIC DNA]</scope>
    <source>
        <strain evidence="3 4">MCCC 1A02656</strain>
    </source>
</reference>
<dbReference type="Pfam" id="PF22422">
    <property type="entry name" value="MGH1-like_GH"/>
    <property type="match status" value="1"/>
</dbReference>
<dbReference type="GO" id="GO:0005975">
    <property type="term" value="P:carbohydrate metabolic process"/>
    <property type="evidence" value="ECO:0007669"/>
    <property type="project" value="InterPro"/>
</dbReference>
<dbReference type="EMBL" id="LPXN01000116">
    <property type="protein sequence ID" value="KZD07331.1"/>
    <property type="molecule type" value="Genomic_DNA"/>
</dbReference>
<sequence>MSEPDSQATPSQTGGVRNYGITATFSLPERRLRTLKHGHTFGLFDPHGDIVPGRGSPDGLFHDDTRFLSGLQLLINGLRPLLLSSTVQDNNAQLTVHLTNPDILDGETLVLAKDVIHFLRTTFIWQGSSFERLRVQNFGDREHRFTVTFSFEADFADLFEVRGHRRPRRGTIECAVENENAAAFRYTALDGRRHSANLRFVPAPVQLEPGSARYELTLAPGEQAAILVTCACANGDGPTALERGFLPSFREARRAHRLSTKRAAAIETSNEIFNEVLCRSMADLYMLLTDTEHGPYPYAGVPWYSTVFGRDGIITAIEMLWIDPEIARGVLRFLAAHQAKDFDARADAEPGKILHEMRLGEMARLGEVPFGLYYGSVDATPLFVLLAGLYYERTQDLSLIRSLWPHIEAALTWIDTHGDVDGDGLVEYARKDAAGLLNQGWKDSHDAVFHDDGRTAPLPIALVEVQGYVYAAKRHAARIAQALGDQARADALDRQADSLRDEVEQRFWMEDKDFYALALDGNKRPCRVLTSNAGHLLFCGLPTVDRAARVAVKLTGTAFFSGWGIRTVATGEPRYSPISYHNGSVWPHDNALIALGLCRYGASAQAQEVFQALFDAAGYMELRRLPELFCGFRRQPGIGPTIYPVACTPQAWASATPFALLQACLGIQFDDAGREIRFRRPWLPRFLDELVIRSLRLGETRADILLRRYEDDVSVNVLDRNDDVAVTVTH</sequence>
<gene>
    <name evidence="3" type="ORF">AUP43_02060</name>
</gene>
<dbReference type="Proteomes" id="UP000076400">
    <property type="component" value="Unassembled WGS sequence"/>
</dbReference>
<keyword evidence="4" id="KW-1185">Reference proteome</keyword>
<organism evidence="3 4">
    <name type="scientific">Oceanibaculum pacificum</name>
    <dbReference type="NCBI Taxonomy" id="580166"/>
    <lineage>
        <taxon>Bacteria</taxon>
        <taxon>Pseudomonadati</taxon>
        <taxon>Pseudomonadota</taxon>
        <taxon>Alphaproteobacteria</taxon>
        <taxon>Rhodospirillales</taxon>
        <taxon>Oceanibaculaceae</taxon>
        <taxon>Oceanibaculum</taxon>
    </lineage>
</organism>
<dbReference type="InterPro" id="IPR054491">
    <property type="entry name" value="MGH1-like_GH"/>
</dbReference>
<comment type="caution">
    <text evidence="3">The sequence shown here is derived from an EMBL/GenBank/DDBJ whole genome shotgun (WGS) entry which is preliminary data.</text>
</comment>
<name>A0A154W1K3_9PROT</name>
<dbReference type="OrthoDB" id="9759959at2"/>
<dbReference type="InterPro" id="IPR012341">
    <property type="entry name" value="6hp_glycosidase-like_sf"/>
</dbReference>
<proteinExistence type="predicted"/>
<dbReference type="SUPFAM" id="SSF48208">
    <property type="entry name" value="Six-hairpin glycosidases"/>
    <property type="match status" value="1"/>
</dbReference>
<dbReference type="Pfam" id="PF14742">
    <property type="entry name" value="GDE_N_bis"/>
    <property type="match status" value="1"/>
</dbReference>
<dbReference type="STRING" id="580166.AUP43_02060"/>
<feature type="domain" description="Mannosylglycerate hydrolase MGH1-like glycoside hydrolase" evidence="2">
    <location>
        <begin position="313"/>
        <end position="617"/>
    </location>
</feature>
<protein>
    <submittedName>
        <fullName evidence="3">Amylo-alpha-1,6-glucosidase</fullName>
    </submittedName>
</protein>
<dbReference type="InterPro" id="IPR008928">
    <property type="entry name" value="6-hairpin_glycosidase_sf"/>
</dbReference>
<dbReference type="Gene3D" id="1.50.10.10">
    <property type="match status" value="1"/>
</dbReference>
<accession>A0A154W1K3</accession>
<evidence type="ECO:0000259" key="1">
    <source>
        <dbReference type="Pfam" id="PF14742"/>
    </source>
</evidence>
<evidence type="ECO:0000313" key="4">
    <source>
        <dbReference type="Proteomes" id="UP000076400"/>
    </source>
</evidence>
<dbReference type="RefSeq" id="WP_067556823.1">
    <property type="nucleotide sequence ID" value="NZ_LPXN01000116.1"/>
</dbReference>
<evidence type="ECO:0000313" key="3">
    <source>
        <dbReference type="EMBL" id="KZD07331.1"/>
    </source>
</evidence>